<sequence length="119" mass="13546">MKRSCLADCINLNVEISTNYGITTRIGRCLPIKHMFTGMLDNVVKCYPPFPGNEANYLRAQIARISATTQISPEGFYMFGGDDEEEEEEDEDDEGGRLDRQRYSMNPEYEPLPVKELAD</sequence>
<keyword evidence="8" id="KW-1185">Reference proteome</keyword>
<protein>
    <submittedName>
        <fullName evidence="7">Uncharacterized protein</fullName>
    </submittedName>
</protein>
<dbReference type="PANTHER" id="PTHR13159:SF0">
    <property type="entry name" value="RADIAL SPOKE HEAD 6 HOMOLOG A"/>
    <property type="match status" value="1"/>
</dbReference>
<feature type="non-terminal residue" evidence="7">
    <location>
        <position position="1"/>
    </location>
</feature>
<evidence type="ECO:0000256" key="5">
    <source>
        <dbReference type="ARBA" id="ARBA00023273"/>
    </source>
</evidence>
<evidence type="ECO:0000313" key="7">
    <source>
        <dbReference type="EMBL" id="VEL38171.1"/>
    </source>
</evidence>
<dbReference type="AlphaFoldDB" id="A0A3S5B250"/>
<dbReference type="InterPro" id="IPR006802">
    <property type="entry name" value="Radial_spoke"/>
</dbReference>
<dbReference type="GO" id="GO:0060294">
    <property type="term" value="P:cilium movement involved in cell motility"/>
    <property type="evidence" value="ECO:0007669"/>
    <property type="project" value="InterPro"/>
</dbReference>
<keyword evidence="4" id="KW-0206">Cytoskeleton</keyword>
<dbReference type="Proteomes" id="UP000784294">
    <property type="component" value="Unassembled WGS sequence"/>
</dbReference>
<evidence type="ECO:0000256" key="2">
    <source>
        <dbReference type="ARBA" id="ARBA00022490"/>
    </source>
</evidence>
<dbReference type="GO" id="GO:0001534">
    <property type="term" value="C:radial spoke"/>
    <property type="evidence" value="ECO:0007669"/>
    <property type="project" value="InterPro"/>
</dbReference>
<evidence type="ECO:0000256" key="6">
    <source>
        <dbReference type="SAM" id="MobiDB-lite"/>
    </source>
</evidence>
<dbReference type="EMBL" id="CAAALY010257105">
    <property type="protein sequence ID" value="VEL38171.1"/>
    <property type="molecule type" value="Genomic_DNA"/>
</dbReference>
<proteinExistence type="predicted"/>
<dbReference type="OrthoDB" id="272202at2759"/>
<keyword evidence="3" id="KW-0969">Cilium</keyword>
<feature type="compositionally biased region" description="Acidic residues" evidence="6">
    <location>
        <begin position="81"/>
        <end position="94"/>
    </location>
</feature>
<organism evidence="7 8">
    <name type="scientific">Protopolystoma xenopodis</name>
    <dbReference type="NCBI Taxonomy" id="117903"/>
    <lineage>
        <taxon>Eukaryota</taxon>
        <taxon>Metazoa</taxon>
        <taxon>Spiralia</taxon>
        <taxon>Lophotrochozoa</taxon>
        <taxon>Platyhelminthes</taxon>
        <taxon>Monogenea</taxon>
        <taxon>Polyopisthocotylea</taxon>
        <taxon>Polystomatidea</taxon>
        <taxon>Polystomatidae</taxon>
        <taxon>Protopolystoma</taxon>
    </lineage>
</organism>
<gene>
    <name evidence="7" type="ORF">PXEA_LOCUS31611</name>
</gene>
<comment type="caution">
    <text evidence="7">The sequence shown here is derived from an EMBL/GenBank/DDBJ whole genome shotgun (WGS) entry which is preliminary data.</text>
</comment>
<dbReference type="GO" id="GO:0035082">
    <property type="term" value="P:axoneme assembly"/>
    <property type="evidence" value="ECO:0007669"/>
    <property type="project" value="TreeGrafter"/>
</dbReference>
<dbReference type="PANTHER" id="PTHR13159">
    <property type="entry name" value="RADIAL SPOKEHEAD-RELATED"/>
    <property type="match status" value="1"/>
</dbReference>
<name>A0A3S5B250_9PLAT</name>
<dbReference type="Pfam" id="PF04712">
    <property type="entry name" value="Radial_spoke"/>
    <property type="match status" value="1"/>
</dbReference>
<reference evidence="7" key="1">
    <citation type="submission" date="2018-11" db="EMBL/GenBank/DDBJ databases">
        <authorList>
            <consortium name="Pathogen Informatics"/>
        </authorList>
    </citation>
    <scope>NUCLEOTIDE SEQUENCE</scope>
</reference>
<evidence type="ECO:0000256" key="1">
    <source>
        <dbReference type="ARBA" id="ARBA00004430"/>
    </source>
</evidence>
<evidence type="ECO:0000256" key="3">
    <source>
        <dbReference type="ARBA" id="ARBA00023069"/>
    </source>
</evidence>
<keyword evidence="5" id="KW-0966">Cell projection</keyword>
<comment type="subcellular location">
    <subcellularLocation>
        <location evidence="1">Cytoplasm</location>
        <location evidence="1">Cytoskeleton</location>
        <location evidence="1">Cilium axoneme</location>
    </subcellularLocation>
</comment>
<evidence type="ECO:0000256" key="4">
    <source>
        <dbReference type="ARBA" id="ARBA00023212"/>
    </source>
</evidence>
<evidence type="ECO:0000313" key="8">
    <source>
        <dbReference type="Proteomes" id="UP000784294"/>
    </source>
</evidence>
<feature type="region of interest" description="Disordered" evidence="6">
    <location>
        <begin position="74"/>
        <end position="119"/>
    </location>
</feature>
<keyword evidence="2" id="KW-0963">Cytoplasm</keyword>
<accession>A0A3S5B250</accession>